<dbReference type="EMBL" id="CM000914">
    <property type="protein sequence ID" value="EFG03954.2"/>
    <property type="molecule type" value="Genomic_DNA"/>
</dbReference>
<feature type="region of interest" description="Disordered" evidence="1">
    <location>
        <begin position="16"/>
        <end position="42"/>
    </location>
</feature>
<keyword evidence="2" id="KW-0614">Plasmid</keyword>
<gene>
    <name evidence="2" type="ORF">SCLAV_p0464</name>
</gene>
<feature type="compositionally biased region" description="Pro residues" evidence="1">
    <location>
        <begin position="31"/>
        <end position="42"/>
    </location>
</feature>
<geneLocation type="plasmid" evidence="2 3">
    <name>pSCL4</name>
</geneLocation>
<proteinExistence type="predicted"/>
<keyword evidence="3" id="KW-1185">Reference proteome</keyword>
<evidence type="ECO:0000313" key="3">
    <source>
        <dbReference type="Proteomes" id="UP000002357"/>
    </source>
</evidence>
<name>D5SJ61_STRCL</name>
<sequence>MPVSTWPRLRLNLSARLGRSGGNPAASSPRPSSPHPSSLPPPQLRALMLAANMDVTRHTSLHSARKTARTGPAALTTFASKSASVTFTTVLMGITPSR</sequence>
<organism evidence="2 3">
    <name type="scientific">Streptomyces clavuligerus</name>
    <dbReference type="NCBI Taxonomy" id="1901"/>
    <lineage>
        <taxon>Bacteria</taxon>
        <taxon>Bacillati</taxon>
        <taxon>Actinomycetota</taxon>
        <taxon>Actinomycetes</taxon>
        <taxon>Kitasatosporales</taxon>
        <taxon>Streptomycetaceae</taxon>
        <taxon>Streptomyces</taxon>
    </lineage>
</organism>
<reference evidence="2 3" key="1">
    <citation type="journal article" date="2010" name="Genome Biol. Evol.">
        <title>The sequence of a 1.8-mb bacterial linear plasmid reveals a rich evolutionary reservoir of secondary metabolic pathways.</title>
        <authorList>
            <person name="Medema M.H."/>
            <person name="Trefzer A."/>
            <person name="Kovalchuk A."/>
            <person name="van den Berg M."/>
            <person name="Mueller U."/>
            <person name="Heijne W."/>
            <person name="Wu L."/>
            <person name="Alam M.T."/>
            <person name="Ronning C.M."/>
            <person name="Nierman W.C."/>
            <person name="Bovenberg R.A.L."/>
            <person name="Breitling R."/>
            <person name="Takano E."/>
        </authorList>
    </citation>
    <scope>NUCLEOTIDE SEQUENCE [LARGE SCALE GENOMIC DNA]</scope>
    <source>
        <strain evidence="3">ATCC 27064 / DSM 738 / JCM 4710 / NBRC 13307 / NCIMB 12785 / NRRL 3585 / VKM Ac-602</strain>
        <plasmid evidence="2">pSCL4</plasmid>
    </source>
</reference>
<dbReference type="Proteomes" id="UP000002357">
    <property type="component" value="Plasmid pSCL4"/>
</dbReference>
<evidence type="ECO:0000313" key="2">
    <source>
        <dbReference type="EMBL" id="EFG03954.2"/>
    </source>
</evidence>
<accession>D5SJ61</accession>
<protein>
    <submittedName>
        <fullName evidence="2">Uncharacterized protein</fullName>
    </submittedName>
</protein>
<dbReference type="AlphaFoldDB" id="D5SJ61"/>
<evidence type="ECO:0000256" key="1">
    <source>
        <dbReference type="SAM" id="MobiDB-lite"/>
    </source>
</evidence>